<organism evidence="2 3">
    <name type="scientific">Dermatophagoides farinae</name>
    <name type="common">American house dust mite</name>
    <dbReference type="NCBI Taxonomy" id="6954"/>
    <lineage>
        <taxon>Eukaryota</taxon>
        <taxon>Metazoa</taxon>
        <taxon>Ecdysozoa</taxon>
        <taxon>Arthropoda</taxon>
        <taxon>Chelicerata</taxon>
        <taxon>Arachnida</taxon>
        <taxon>Acari</taxon>
        <taxon>Acariformes</taxon>
        <taxon>Sarcoptiformes</taxon>
        <taxon>Astigmata</taxon>
        <taxon>Psoroptidia</taxon>
        <taxon>Analgoidea</taxon>
        <taxon>Pyroglyphidae</taxon>
        <taxon>Dermatophagoidinae</taxon>
        <taxon>Dermatophagoides</taxon>
    </lineage>
</organism>
<keyword evidence="3" id="KW-1185">Reference proteome</keyword>
<evidence type="ECO:0000256" key="1">
    <source>
        <dbReference type="SAM" id="MobiDB-lite"/>
    </source>
</evidence>
<gene>
    <name evidence="2" type="ORF">DERF_003729</name>
</gene>
<comment type="caution">
    <text evidence="2">The sequence shown here is derived from an EMBL/GenBank/DDBJ whole genome shotgun (WGS) entry which is preliminary data.</text>
</comment>
<reference evidence="2" key="2">
    <citation type="journal article" date="2022" name="Res Sq">
        <title>Comparative Genomics Reveals Insights into the Divergent Evolution of Astigmatic Mites and Household Pest Adaptations.</title>
        <authorList>
            <person name="Xiong Q."/>
            <person name="Wan A.T.-Y."/>
            <person name="Liu X.-Y."/>
            <person name="Fung C.S.-H."/>
            <person name="Xiao X."/>
            <person name="Malainual N."/>
            <person name="Hou J."/>
            <person name="Wang L."/>
            <person name="Wang M."/>
            <person name="Yang K."/>
            <person name="Cui Y."/>
            <person name="Leung E."/>
            <person name="Nong W."/>
            <person name="Shin S.-K."/>
            <person name="Au S."/>
            <person name="Jeong K.Y."/>
            <person name="Chew F.T."/>
            <person name="Hui J."/>
            <person name="Leung T.F."/>
            <person name="Tungtrongchitr A."/>
            <person name="Zhong N."/>
            <person name="Liu Z."/>
            <person name="Tsui S."/>
        </authorList>
    </citation>
    <scope>NUCLEOTIDE SEQUENCE</scope>
    <source>
        <strain evidence="2">Derf</strain>
        <tissue evidence="2">Whole organism</tissue>
    </source>
</reference>
<proteinExistence type="predicted"/>
<sequence length="65" mass="7666">MNHEFRKLENVTIRRIVELNQQQQIATVSGDDDDDDDDNQPPTITDEKKMNVDWLTCAEPQFYIK</sequence>
<feature type="compositionally biased region" description="Acidic residues" evidence="1">
    <location>
        <begin position="30"/>
        <end position="39"/>
    </location>
</feature>
<dbReference type="Proteomes" id="UP000790347">
    <property type="component" value="Unassembled WGS sequence"/>
</dbReference>
<dbReference type="AlphaFoldDB" id="A0A922LAV6"/>
<accession>A0A922LAV6</accession>
<protein>
    <submittedName>
        <fullName evidence="2">Uncharacterized protein</fullName>
    </submittedName>
</protein>
<dbReference type="EMBL" id="ASGP02000001">
    <property type="protein sequence ID" value="KAH9529871.1"/>
    <property type="molecule type" value="Genomic_DNA"/>
</dbReference>
<reference evidence="2" key="1">
    <citation type="submission" date="2013-05" db="EMBL/GenBank/DDBJ databases">
        <authorList>
            <person name="Yim A.K.Y."/>
            <person name="Chan T.F."/>
            <person name="Ji K.M."/>
            <person name="Liu X.Y."/>
            <person name="Zhou J.W."/>
            <person name="Li R.Q."/>
            <person name="Yang K.Y."/>
            <person name="Li J."/>
            <person name="Li M."/>
            <person name="Law P.T.W."/>
            <person name="Wu Y.L."/>
            <person name="Cai Z.L."/>
            <person name="Qin H."/>
            <person name="Bao Y."/>
            <person name="Leung R.K.K."/>
            <person name="Ng P.K.S."/>
            <person name="Zou J."/>
            <person name="Zhong X.J."/>
            <person name="Ran P.X."/>
            <person name="Zhong N.S."/>
            <person name="Liu Z.G."/>
            <person name="Tsui S.K.W."/>
        </authorList>
    </citation>
    <scope>NUCLEOTIDE SEQUENCE</scope>
    <source>
        <strain evidence="2">Derf</strain>
        <tissue evidence="2">Whole organism</tissue>
    </source>
</reference>
<evidence type="ECO:0000313" key="2">
    <source>
        <dbReference type="EMBL" id="KAH9529871.1"/>
    </source>
</evidence>
<evidence type="ECO:0000313" key="3">
    <source>
        <dbReference type="Proteomes" id="UP000790347"/>
    </source>
</evidence>
<name>A0A922LAV6_DERFA</name>
<feature type="region of interest" description="Disordered" evidence="1">
    <location>
        <begin position="26"/>
        <end position="48"/>
    </location>
</feature>